<protein>
    <submittedName>
        <fullName evidence="2">Uncharacterized protein</fullName>
    </submittedName>
</protein>
<reference evidence="3" key="1">
    <citation type="journal article" date="2017" name="Plant J.">
        <title>The pomegranate (Punica granatum L.) genome and the genomics of punicalagin biosynthesis.</title>
        <authorList>
            <person name="Qin G."/>
            <person name="Xu C."/>
            <person name="Ming R."/>
            <person name="Tang H."/>
            <person name="Guyot R."/>
            <person name="Kramer E.M."/>
            <person name="Hu Y."/>
            <person name="Yi X."/>
            <person name="Qi Y."/>
            <person name="Xu X."/>
            <person name="Gao Z."/>
            <person name="Pan H."/>
            <person name="Jian J."/>
            <person name="Tian Y."/>
            <person name="Yue Z."/>
            <person name="Xu Y."/>
        </authorList>
    </citation>
    <scope>NUCLEOTIDE SEQUENCE [LARGE SCALE GENOMIC DNA]</scope>
    <source>
        <strain evidence="3">cv. Dabenzi</strain>
    </source>
</reference>
<dbReference type="Gene3D" id="6.10.250.1190">
    <property type="match status" value="1"/>
</dbReference>
<feature type="transmembrane region" description="Helical" evidence="1">
    <location>
        <begin position="46"/>
        <end position="65"/>
    </location>
</feature>
<keyword evidence="1" id="KW-1133">Transmembrane helix</keyword>
<organism evidence="2 3">
    <name type="scientific">Punica granatum</name>
    <name type="common">Pomegranate</name>
    <dbReference type="NCBI Taxonomy" id="22663"/>
    <lineage>
        <taxon>Eukaryota</taxon>
        <taxon>Viridiplantae</taxon>
        <taxon>Streptophyta</taxon>
        <taxon>Embryophyta</taxon>
        <taxon>Tracheophyta</taxon>
        <taxon>Spermatophyta</taxon>
        <taxon>Magnoliopsida</taxon>
        <taxon>eudicotyledons</taxon>
        <taxon>Gunneridae</taxon>
        <taxon>Pentapetalae</taxon>
        <taxon>rosids</taxon>
        <taxon>malvids</taxon>
        <taxon>Myrtales</taxon>
        <taxon>Lythraceae</taxon>
        <taxon>Punica</taxon>
    </lineage>
</organism>
<sequence>MTTVLLRIKNGIAKGREPIAVGSGNSLMASKQHWQIRNIQTKRARLPIYCVLWLIVLGILSVAVFETANKVQITKRKEELAGMCNGRAKTLQDQFEHHVNNTNTFAIFLTQLHRLDRLLDKEQSEEFLRNYLLATVHIHPFLEAVTIEGSIIRNVYNSVMATQSMDVDSSALCLNPGKVNV</sequence>
<comment type="caution">
    <text evidence="2">The sequence shown here is derived from an EMBL/GenBank/DDBJ whole genome shotgun (WGS) entry which is preliminary data.</text>
</comment>
<dbReference type="Proteomes" id="UP000197138">
    <property type="component" value="Unassembled WGS sequence"/>
</dbReference>
<keyword evidence="1" id="KW-0472">Membrane</keyword>
<evidence type="ECO:0000256" key="1">
    <source>
        <dbReference type="SAM" id="Phobius"/>
    </source>
</evidence>
<evidence type="ECO:0000313" key="2">
    <source>
        <dbReference type="EMBL" id="OWM69216.1"/>
    </source>
</evidence>
<proteinExistence type="predicted"/>
<dbReference type="EMBL" id="MTKT01004939">
    <property type="protein sequence ID" value="OWM69216.1"/>
    <property type="molecule type" value="Genomic_DNA"/>
</dbReference>
<gene>
    <name evidence="2" type="ORF">CDL15_Pgr025403</name>
</gene>
<keyword evidence="1" id="KW-0812">Transmembrane</keyword>
<name>A0A218W984_PUNGR</name>
<accession>A0A218W984</accession>
<evidence type="ECO:0000313" key="3">
    <source>
        <dbReference type="Proteomes" id="UP000197138"/>
    </source>
</evidence>
<dbReference type="AlphaFoldDB" id="A0A218W984"/>